<reference evidence="1 2" key="1">
    <citation type="journal article" date="2022" name="Genome Biol. Evol.">
        <title>The Spruce Budworm Genome: Reconstructing the Evolutionary History of Antifreeze Proteins.</title>
        <authorList>
            <person name="Beliveau C."/>
            <person name="Gagne P."/>
            <person name="Picq S."/>
            <person name="Vernygora O."/>
            <person name="Keeling C.I."/>
            <person name="Pinkney K."/>
            <person name="Doucet D."/>
            <person name="Wen F."/>
            <person name="Johnston J.S."/>
            <person name="Maaroufi H."/>
            <person name="Boyle B."/>
            <person name="Laroche J."/>
            <person name="Dewar K."/>
            <person name="Juretic N."/>
            <person name="Blackburn G."/>
            <person name="Nisole A."/>
            <person name="Brunet B."/>
            <person name="Brandao M."/>
            <person name="Lumley L."/>
            <person name="Duan J."/>
            <person name="Quan G."/>
            <person name="Lucarotti C.J."/>
            <person name="Roe A.D."/>
            <person name="Sperling F.A.H."/>
            <person name="Levesque R.C."/>
            <person name="Cusson M."/>
        </authorList>
    </citation>
    <scope>NUCLEOTIDE SEQUENCE [LARGE SCALE GENOMIC DNA]</scope>
    <source>
        <strain evidence="1">Glfc:IPQL:Cfum</strain>
    </source>
</reference>
<accession>A0ACC0JMC2</accession>
<protein>
    <submittedName>
        <fullName evidence="1">Uncharacterized protein</fullName>
    </submittedName>
</protein>
<organism evidence="1 2">
    <name type="scientific">Choristoneura fumiferana</name>
    <name type="common">Spruce budworm moth</name>
    <name type="synonym">Archips fumiferana</name>
    <dbReference type="NCBI Taxonomy" id="7141"/>
    <lineage>
        <taxon>Eukaryota</taxon>
        <taxon>Metazoa</taxon>
        <taxon>Ecdysozoa</taxon>
        <taxon>Arthropoda</taxon>
        <taxon>Hexapoda</taxon>
        <taxon>Insecta</taxon>
        <taxon>Pterygota</taxon>
        <taxon>Neoptera</taxon>
        <taxon>Endopterygota</taxon>
        <taxon>Lepidoptera</taxon>
        <taxon>Glossata</taxon>
        <taxon>Ditrysia</taxon>
        <taxon>Tortricoidea</taxon>
        <taxon>Tortricidae</taxon>
        <taxon>Tortricinae</taxon>
        <taxon>Choristoneura</taxon>
    </lineage>
</organism>
<proteinExistence type="predicted"/>
<dbReference type="EMBL" id="CM046111">
    <property type="protein sequence ID" value="KAI8425268.1"/>
    <property type="molecule type" value="Genomic_DNA"/>
</dbReference>
<dbReference type="Proteomes" id="UP001064048">
    <property type="component" value="Chromosome 11"/>
</dbReference>
<comment type="caution">
    <text evidence="1">The sequence shown here is derived from an EMBL/GenBank/DDBJ whole genome shotgun (WGS) entry which is preliminary data.</text>
</comment>
<keyword evidence="2" id="KW-1185">Reference proteome</keyword>
<gene>
    <name evidence="1" type="ORF">MSG28_007055</name>
</gene>
<evidence type="ECO:0000313" key="2">
    <source>
        <dbReference type="Proteomes" id="UP001064048"/>
    </source>
</evidence>
<evidence type="ECO:0000313" key="1">
    <source>
        <dbReference type="EMBL" id="KAI8425268.1"/>
    </source>
</evidence>
<sequence>MISRGLGPVVNQEAIEGHNTTLHCDSAVESAADELMLLVWYKNDAPIYSYDARSRSEWSSESFNTTGRLKANISQQPTTLTVSALREDDQELYHCRAALRPGSAGTPGRPWWTHLTEPATSLGPHGEPDISVPIKEGGNEVQNQKIPINKIHHLHWQDKSGSLSNLDSPIPAYNVSIHWVEGTLGDTLQAGKPALVQCSAHGSYPPADLAWWLDHKHLTQHSNQSFVNATGTAISFLQLTPGVADAGATLACVATNPAMAPSRGSKADIITLNVTCKYGVGLYLTESMADTGATLACVATNPAMAPSRGSKADIITLNVTCKYGVELLRQQSVADTGATLACIATLNDTCTPIVEVSLLGDESPNEVVELDPLHLKCDVKANPPVDRFKWYFNDNEIHAGDIWGFNTTSGELVVEEATRHHAGRYNCAAGNSVGQTTAEHISVTVFYPPECDNGITLIKETVNCNVRALPTPDTYFWHIQPSGSDMQHLTTGSALLPLSQVTGPLPGTLKVTCDAGNGIASQETPCERILSLEHLRPQQPQQCDLAYEYEEFQMRCIPVLLEKDVAISVGAVVLVAAFLISTFLVVRLARRSRAKPSAPVIQVLQLDDIARDYLDTIGENCDDCTLASSCNAINDLISSKESAASNQLKEAFCGFDNHNLPKVCCSMLSNAELEGRNPGVDSIEGHPNLQLLPETCEQRLAGVRIGEFDLESAADCRGMEPHLMCEDPIQDLTIEEAIVHPDYRRNPTFNNDIGMLRLKKPVNLTFENAKTICLPVSKDLQNRNASGINATIAGWGISDIGYLHATPRATNIQIYTQNQCIDSYIWTEKDIEFTNKLCAGTNGRLNRIADDGGPLMVEGSNNGSYRFIQYGINSFTISRRDSVVPTVYTDRHPLAVDVGVDVVFTDAYADQLPADHAMGRRQHVAVVHYWPYFRPCTWICDSHVCCGGTPWQSMSVSMSCSPTRTPTSCRPTTQWAAYDDDDQPHDDQFYDDQPYGHQIDDTNTSEPHTRQYITKRGRITSIPINGSSEVESGGRGVELTLLSGAEAGGAQAGGAERRQGGNGATTSRVEVVESVEGHPNLSLLPNNCGILDGNKIVGGRVAGLYEYPWMVLLSYRTKNGHQFNCGGSLINNRYVLTAAHCIVDQRLAGVRVGENDIDTDIDCEDGRSGGALNAGVERGVLLIERPQRRLRTRQSAPHHFQCFAAKVMENEETPQIITHIETNLDHSLFDCKWIPCSAKFVVIGSIPRGNGTIEIFEITSGETKKVKLIERPNAFKCGTFGASSDVERRLATGDFKGTLEIWDLEKSCQVYITKEHTDIINSIDGMGGNTSNCGAPEIVTGSRDGTVKVWDPRQRGKPVANMQPVKGETRRDCWTVNFGNSFNDAERIVTAGYDNGDLKMFDLRTMSLRWECNLKNGLENDMENYVQYKIMGSVKRIRMKPSCIPSKFVRKRKHNPTPDEKQHDSKNRAAMPSSEDSMEMSTSCFHQEYHNQDKEKS</sequence>
<name>A0ACC0JMC2_CHOFU</name>